<evidence type="ECO:0000313" key="2">
    <source>
        <dbReference type="Proteomes" id="UP000315003"/>
    </source>
</evidence>
<dbReference type="OrthoDB" id="268769at2"/>
<dbReference type="AlphaFoldDB" id="A0A517T2R0"/>
<dbReference type="Pfam" id="PF08843">
    <property type="entry name" value="AbiEii"/>
    <property type="match status" value="1"/>
</dbReference>
<name>A0A517T2R0_9BACT</name>
<organism evidence="1 2">
    <name type="scientific">Stieleria bergensis</name>
    <dbReference type="NCBI Taxonomy" id="2528025"/>
    <lineage>
        <taxon>Bacteria</taxon>
        <taxon>Pseudomonadati</taxon>
        <taxon>Planctomycetota</taxon>
        <taxon>Planctomycetia</taxon>
        <taxon>Pirellulales</taxon>
        <taxon>Pirellulaceae</taxon>
        <taxon>Stieleria</taxon>
    </lineage>
</organism>
<dbReference type="Proteomes" id="UP000315003">
    <property type="component" value="Chromosome"/>
</dbReference>
<proteinExistence type="predicted"/>
<dbReference type="RefSeq" id="WP_145277574.1">
    <property type="nucleotide sequence ID" value="NZ_CP036272.1"/>
</dbReference>
<dbReference type="InterPro" id="IPR014942">
    <property type="entry name" value="AbiEii"/>
</dbReference>
<keyword evidence="2" id="KW-1185">Reference proteome</keyword>
<accession>A0A517T2R0</accession>
<dbReference type="EMBL" id="CP036272">
    <property type="protein sequence ID" value="QDT62667.1"/>
    <property type="molecule type" value="Genomic_DNA"/>
</dbReference>
<protein>
    <recommendedName>
        <fullName evidence="3">Nucleotidyl transferase AbiEii toxin, Type IV TA system</fullName>
    </recommendedName>
</protein>
<evidence type="ECO:0008006" key="3">
    <source>
        <dbReference type="Google" id="ProtNLM"/>
    </source>
</evidence>
<sequence length="263" mass="28911">MTPQEAAYRVMFEVVETLAQCGEFVLVGGWVPELHFPGQGHVGSIDVDLVLPPNGLRQNVDLDQHLVDHGYQRSQRPNPTQYLRQLPQTTTPVAIDLLTTPRFQGRDVMKIEIGGVSVESLPGLDLALLCNEHRTLRLESNPGVVEEISVKVVKPEAFILIKAFPLARRNKAKDAYDIAFTLQHYQPSLTQLAALIAPLIHTKSGAEAYELLQESFAELDSEGPQQAASLANELGQSPAQMQQAAFQDAQALFQAIRLVSGEL</sequence>
<evidence type="ECO:0000313" key="1">
    <source>
        <dbReference type="EMBL" id="QDT62667.1"/>
    </source>
</evidence>
<gene>
    <name evidence="1" type="ORF">SV7mr_52170</name>
</gene>
<reference evidence="1 2" key="1">
    <citation type="submission" date="2019-02" db="EMBL/GenBank/DDBJ databases">
        <title>Deep-cultivation of Planctomycetes and their phenomic and genomic characterization uncovers novel biology.</title>
        <authorList>
            <person name="Wiegand S."/>
            <person name="Jogler M."/>
            <person name="Boedeker C."/>
            <person name="Pinto D."/>
            <person name="Vollmers J."/>
            <person name="Rivas-Marin E."/>
            <person name="Kohn T."/>
            <person name="Peeters S.H."/>
            <person name="Heuer A."/>
            <person name="Rast P."/>
            <person name="Oberbeckmann S."/>
            <person name="Bunk B."/>
            <person name="Jeske O."/>
            <person name="Meyerdierks A."/>
            <person name="Storesund J.E."/>
            <person name="Kallscheuer N."/>
            <person name="Luecker S."/>
            <person name="Lage O.M."/>
            <person name="Pohl T."/>
            <person name="Merkel B.J."/>
            <person name="Hornburger P."/>
            <person name="Mueller R.-W."/>
            <person name="Bruemmer F."/>
            <person name="Labrenz M."/>
            <person name="Spormann A.M."/>
            <person name="Op den Camp H."/>
            <person name="Overmann J."/>
            <person name="Amann R."/>
            <person name="Jetten M.S.M."/>
            <person name="Mascher T."/>
            <person name="Medema M.H."/>
            <person name="Devos D.P."/>
            <person name="Kaster A.-K."/>
            <person name="Ovreas L."/>
            <person name="Rohde M."/>
            <person name="Galperin M.Y."/>
            <person name="Jogler C."/>
        </authorList>
    </citation>
    <scope>NUCLEOTIDE SEQUENCE [LARGE SCALE GENOMIC DNA]</scope>
    <source>
        <strain evidence="1 2">SV_7m_r</strain>
    </source>
</reference>